<evidence type="ECO:0000259" key="6">
    <source>
        <dbReference type="SMART" id="SM00363"/>
    </source>
</evidence>
<proteinExistence type="inferred from homology"/>
<keyword evidence="3" id="KW-0238">DNA-binding</keyword>
<dbReference type="KEGG" id="wne:PIG85_01840"/>
<keyword evidence="2 4" id="KW-0694">RNA-binding</keyword>
<dbReference type="GO" id="GO:0043023">
    <property type="term" value="F:ribosomal large subunit binding"/>
    <property type="evidence" value="ECO:0007669"/>
    <property type="project" value="InterPro"/>
</dbReference>
<gene>
    <name evidence="7" type="ORF">PIG85_01840</name>
</gene>
<dbReference type="GO" id="GO:0003727">
    <property type="term" value="F:single-stranded RNA binding"/>
    <property type="evidence" value="ECO:0007669"/>
    <property type="project" value="InterPro"/>
</dbReference>
<comment type="similarity">
    <text evidence="1">Belongs to the HSP15 family.</text>
</comment>
<name>A0AB38XQ17_9ACTO</name>
<evidence type="ECO:0000256" key="5">
    <source>
        <dbReference type="SAM" id="MobiDB-lite"/>
    </source>
</evidence>
<dbReference type="InterPro" id="IPR025708">
    <property type="entry name" value="HSP15"/>
</dbReference>
<evidence type="ECO:0000313" key="8">
    <source>
        <dbReference type="Proteomes" id="UP001211044"/>
    </source>
</evidence>
<dbReference type="InterPro" id="IPR002942">
    <property type="entry name" value="S4_RNA-bd"/>
</dbReference>
<dbReference type="Gene3D" id="3.10.290.10">
    <property type="entry name" value="RNA-binding S4 domain"/>
    <property type="match status" value="1"/>
</dbReference>
<evidence type="ECO:0000256" key="3">
    <source>
        <dbReference type="ARBA" id="ARBA00023125"/>
    </source>
</evidence>
<evidence type="ECO:0000256" key="1">
    <source>
        <dbReference type="ARBA" id="ARBA00008396"/>
    </source>
</evidence>
<dbReference type="EMBL" id="CP116394">
    <property type="protein sequence ID" value="WCE46411.1"/>
    <property type="molecule type" value="Genomic_DNA"/>
</dbReference>
<evidence type="ECO:0000313" key="7">
    <source>
        <dbReference type="EMBL" id="WCE46411.1"/>
    </source>
</evidence>
<evidence type="ECO:0000256" key="2">
    <source>
        <dbReference type="ARBA" id="ARBA00022884"/>
    </source>
</evidence>
<evidence type="ECO:0000256" key="4">
    <source>
        <dbReference type="PROSITE-ProRule" id="PRU00182"/>
    </source>
</evidence>
<dbReference type="RefSeq" id="WP_004806585.1">
    <property type="nucleotide sequence ID" value="NZ_CP116394.1"/>
</dbReference>
<dbReference type="GO" id="GO:0003677">
    <property type="term" value="F:DNA binding"/>
    <property type="evidence" value="ECO:0007669"/>
    <property type="project" value="UniProtKB-KW"/>
</dbReference>
<dbReference type="SUPFAM" id="SSF55174">
    <property type="entry name" value="Alpha-L RNA-binding motif"/>
    <property type="match status" value="1"/>
</dbReference>
<dbReference type="SMART" id="SM00363">
    <property type="entry name" value="S4"/>
    <property type="match status" value="1"/>
</dbReference>
<feature type="region of interest" description="Disordered" evidence="5">
    <location>
        <begin position="98"/>
        <end position="130"/>
    </location>
</feature>
<dbReference type="AlphaFoldDB" id="A0AB38XQ17"/>
<protein>
    <submittedName>
        <fullName evidence="7">RNA-binding S4 domain-containing protein</fullName>
    </submittedName>
</protein>
<dbReference type="Proteomes" id="UP001211044">
    <property type="component" value="Chromosome"/>
</dbReference>
<dbReference type="Pfam" id="PF01479">
    <property type="entry name" value="S4"/>
    <property type="match status" value="1"/>
</dbReference>
<dbReference type="PIRSF" id="PIRSF016821">
    <property type="entry name" value="HSP15"/>
    <property type="match status" value="1"/>
</dbReference>
<feature type="domain" description="RNA-binding S4" evidence="6">
    <location>
        <begin position="9"/>
        <end position="73"/>
    </location>
</feature>
<dbReference type="GO" id="GO:0034605">
    <property type="term" value="P:cellular response to heat"/>
    <property type="evidence" value="ECO:0007669"/>
    <property type="project" value="InterPro"/>
</dbReference>
<dbReference type="CDD" id="cd00165">
    <property type="entry name" value="S4"/>
    <property type="match status" value="1"/>
</dbReference>
<dbReference type="InterPro" id="IPR036986">
    <property type="entry name" value="S4_RNA-bd_sf"/>
</dbReference>
<accession>A0AB38XQ17</accession>
<feature type="compositionally biased region" description="Basic and acidic residues" evidence="5">
    <location>
        <begin position="115"/>
        <end position="130"/>
    </location>
</feature>
<dbReference type="PROSITE" id="PS50889">
    <property type="entry name" value="S4"/>
    <property type="match status" value="1"/>
</dbReference>
<reference evidence="7" key="1">
    <citation type="submission" date="2023-01" db="EMBL/GenBank/DDBJ databases">
        <title>Comparative Genomic Analysis of the Clinically-Derived Winkia Strain NY0527 Provides Evidence into the Taxonomic Reassignment of Winkia neuii and Characterizes Their Virulence Traits.</title>
        <authorList>
            <person name="Cai X."/>
            <person name="Peng Y."/>
            <person name="Li M."/>
            <person name="Qiu Y."/>
            <person name="Wang Y."/>
            <person name="Xu L."/>
            <person name="Hou Q."/>
        </authorList>
    </citation>
    <scope>NUCLEOTIDE SEQUENCE</scope>
    <source>
        <strain evidence="7">NY0527</strain>
    </source>
</reference>
<sequence length="130" mass="14849">MTGADSGAVRVDQWLWAVRVVKTRTLATQMAKSGHVRINKEPVKPATKVHVGDEVRVRVQGFDKIFVAQKLLKKRVGAPVARTCYEDLSPARPRFYIPVAKREPGSGRPTKRERRQLDKLRGHDPNWDRR</sequence>
<organism evidence="7 8">
    <name type="scientific">Winkia neuii subsp. anitrata</name>
    <dbReference type="NCBI Taxonomy" id="29318"/>
    <lineage>
        <taxon>Bacteria</taxon>
        <taxon>Bacillati</taxon>
        <taxon>Actinomycetota</taxon>
        <taxon>Actinomycetes</taxon>
        <taxon>Actinomycetales</taxon>
        <taxon>Actinomycetaceae</taxon>
        <taxon>Winkia</taxon>
    </lineage>
</organism>